<name>A0A2M6WLK9_9BACT</name>
<dbReference type="GO" id="GO:0016887">
    <property type="term" value="F:ATP hydrolysis activity"/>
    <property type="evidence" value="ECO:0007669"/>
    <property type="project" value="InterPro"/>
</dbReference>
<dbReference type="AlphaFoldDB" id="A0A2M6WLK9"/>
<evidence type="ECO:0000313" key="3">
    <source>
        <dbReference type="EMBL" id="PIT93683.1"/>
    </source>
</evidence>
<dbReference type="Gene3D" id="3.40.50.300">
    <property type="entry name" value="P-loop containing nucleotide triphosphate hydrolases"/>
    <property type="match status" value="1"/>
</dbReference>
<dbReference type="Gene3D" id="3.30.450.90">
    <property type="match status" value="1"/>
</dbReference>
<dbReference type="PANTHER" id="PTHR30486">
    <property type="entry name" value="TWITCHING MOTILITY PROTEIN PILT"/>
    <property type="match status" value="1"/>
</dbReference>
<evidence type="ECO:0000259" key="2">
    <source>
        <dbReference type="Pfam" id="PF00437"/>
    </source>
</evidence>
<dbReference type="EMBL" id="PFAS01000051">
    <property type="protein sequence ID" value="PIT93683.1"/>
    <property type="molecule type" value="Genomic_DNA"/>
</dbReference>
<sequence>MEIYNILFDRLLSESAKRQASDLHLSVGSVPVIRQGGRLVKLEGEKIIEQEVLAQIIKSFLEEEEQKILAAQKELITVKTLGGHFRFKINIYYQKNLLAASFRLISEVKRDLNSLNLPPVTAKLCGLFSGLVAVAGPYSSGKTTTIGAMLEFINQRERKRILTLEQPIEMIITSKESLVEQRLIGRDVMSLADGLRACQQEDVDVLAISDAGERFAEAIPLILEIASTNCLVLLEVNADTAVRVIEKILNCYSTAKAEPARMLLADILEAVIVQKILPKNGGGLALAAEVLIGNSAVKSVIREGKLKQLETIIQTSGEQGMISMTQVLVNLVREGQITGEDALANAPRKDDFRIMLK</sequence>
<evidence type="ECO:0000256" key="1">
    <source>
        <dbReference type="ARBA" id="ARBA00006611"/>
    </source>
</evidence>
<protein>
    <recommendedName>
        <fullName evidence="2">Bacterial type II secretion system protein E domain-containing protein</fullName>
    </recommendedName>
</protein>
<evidence type="ECO:0000313" key="4">
    <source>
        <dbReference type="Proteomes" id="UP000229335"/>
    </source>
</evidence>
<dbReference type="SUPFAM" id="SSF52540">
    <property type="entry name" value="P-loop containing nucleoside triphosphate hydrolases"/>
    <property type="match status" value="1"/>
</dbReference>
<accession>A0A2M6WLK9</accession>
<dbReference type="Proteomes" id="UP000229335">
    <property type="component" value="Unassembled WGS sequence"/>
</dbReference>
<feature type="domain" description="Bacterial type II secretion system protein E" evidence="2">
    <location>
        <begin position="129"/>
        <end position="279"/>
    </location>
</feature>
<dbReference type="Pfam" id="PF00437">
    <property type="entry name" value="T2SSE"/>
    <property type="match status" value="1"/>
</dbReference>
<dbReference type="InterPro" id="IPR050921">
    <property type="entry name" value="T4SS_GSP_E_ATPase"/>
</dbReference>
<comment type="caution">
    <text evidence="3">The sequence shown here is derived from an EMBL/GenBank/DDBJ whole genome shotgun (WGS) entry which is preliminary data.</text>
</comment>
<dbReference type="InterPro" id="IPR001482">
    <property type="entry name" value="T2SS/T4SS_dom"/>
</dbReference>
<reference evidence="4" key="1">
    <citation type="submission" date="2017-09" db="EMBL/GenBank/DDBJ databases">
        <title>Depth-based differentiation of microbial function through sediment-hosted aquifers and enrichment of novel symbionts in the deep terrestrial subsurface.</title>
        <authorList>
            <person name="Probst A.J."/>
            <person name="Ladd B."/>
            <person name="Jarett J.K."/>
            <person name="Geller-Mcgrath D.E."/>
            <person name="Sieber C.M.K."/>
            <person name="Emerson J.B."/>
            <person name="Anantharaman K."/>
            <person name="Thomas B.C."/>
            <person name="Malmstrom R."/>
            <person name="Stieglmeier M."/>
            <person name="Klingl A."/>
            <person name="Woyke T."/>
            <person name="Ryan C.M."/>
            <person name="Banfield J.F."/>
        </authorList>
    </citation>
    <scope>NUCLEOTIDE SEQUENCE [LARGE SCALE GENOMIC DNA]</scope>
</reference>
<organism evidence="3 4">
    <name type="scientific">Candidatus Falkowbacteria bacterium CG10_big_fil_rev_8_21_14_0_10_43_11</name>
    <dbReference type="NCBI Taxonomy" id="1974568"/>
    <lineage>
        <taxon>Bacteria</taxon>
        <taxon>Candidatus Falkowiibacteriota</taxon>
    </lineage>
</organism>
<comment type="similarity">
    <text evidence="1">Belongs to the GSP E family.</text>
</comment>
<gene>
    <name evidence="3" type="ORF">COU00_03015</name>
</gene>
<proteinExistence type="inferred from homology"/>
<dbReference type="InterPro" id="IPR027417">
    <property type="entry name" value="P-loop_NTPase"/>
</dbReference>